<evidence type="ECO:0000313" key="3">
    <source>
        <dbReference type="Proteomes" id="UP000005104"/>
    </source>
</evidence>
<name>H5Y236_9FIRM</name>
<accession>H5Y236</accession>
<proteinExistence type="predicted"/>
<keyword evidence="3" id="KW-1185">Reference proteome</keyword>
<organism evidence="2 3">
    <name type="scientific">Desulfosporosinus youngiae DSM 17734</name>
    <dbReference type="NCBI Taxonomy" id="768710"/>
    <lineage>
        <taxon>Bacteria</taxon>
        <taxon>Bacillati</taxon>
        <taxon>Bacillota</taxon>
        <taxon>Clostridia</taxon>
        <taxon>Eubacteriales</taxon>
        <taxon>Desulfitobacteriaceae</taxon>
        <taxon>Desulfosporosinus</taxon>
    </lineage>
</organism>
<dbReference type="AlphaFoldDB" id="H5Y236"/>
<evidence type="ECO:0000256" key="1">
    <source>
        <dbReference type="SAM" id="Coils"/>
    </source>
</evidence>
<dbReference type="RefSeq" id="WP_007780346.1">
    <property type="nucleotide sequence ID" value="NZ_CM001441.1"/>
</dbReference>
<sequence length="96" mass="10985">MDERFRDCPKECPLEDAVNEAREKACEIIRKLEAEKDRLKLQLENLKTACKETAEILGDMVDVANATGSAYLYRRDTENVLRVIKALMPDESEVKP</sequence>
<dbReference type="EMBL" id="CM001441">
    <property type="protein sequence ID" value="EHQ88234.1"/>
    <property type="molecule type" value="Genomic_DNA"/>
</dbReference>
<dbReference type="Proteomes" id="UP000005104">
    <property type="component" value="Chromosome"/>
</dbReference>
<protein>
    <submittedName>
        <fullName evidence="2">Uncharacterized protein</fullName>
    </submittedName>
</protein>
<reference evidence="2 3" key="1">
    <citation type="submission" date="2011-11" db="EMBL/GenBank/DDBJ databases">
        <title>The Noncontiguous Finished genome of Desulfosporosinus youngiae DSM 17734.</title>
        <authorList>
            <consortium name="US DOE Joint Genome Institute (JGI-PGF)"/>
            <person name="Lucas S."/>
            <person name="Han J."/>
            <person name="Lapidus A."/>
            <person name="Cheng J.-F."/>
            <person name="Goodwin L."/>
            <person name="Pitluck S."/>
            <person name="Peters L."/>
            <person name="Ovchinnikova G."/>
            <person name="Lu M."/>
            <person name="Land M.L."/>
            <person name="Hauser L."/>
            <person name="Pester M."/>
            <person name="Spring S."/>
            <person name="Ollivier B."/>
            <person name="Rattei T."/>
            <person name="Klenk H.-P."/>
            <person name="Wagner M."/>
            <person name="Loy A."/>
            <person name="Woyke T.J."/>
        </authorList>
    </citation>
    <scope>NUCLEOTIDE SEQUENCE [LARGE SCALE GENOMIC DNA]</scope>
    <source>
        <strain evidence="2 3">DSM 17734</strain>
    </source>
</reference>
<feature type="coiled-coil region" evidence="1">
    <location>
        <begin position="22"/>
        <end position="56"/>
    </location>
</feature>
<gene>
    <name evidence="2" type="ORF">DesyoDRAFT_1063</name>
</gene>
<keyword evidence="1" id="KW-0175">Coiled coil</keyword>
<dbReference type="HOGENOM" id="CLU_2355227_0_0_9"/>
<evidence type="ECO:0000313" key="2">
    <source>
        <dbReference type="EMBL" id="EHQ88234.1"/>
    </source>
</evidence>
<dbReference type="STRING" id="768710.DesyoDRAFT_1063"/>